<dbReference type="RefSeq" id="WP_013780964.1">
    <property type="nucleotide sequence ID" value="NC_015520.1"/>
</dbReference>
<dbReference type="SUPFAM" id="SSF51726">
    <property type="entry name" value="UROD/MetE-like"/>
    <property type="match status" value="1"/>
</dbReference>
<dbReference type="HOGENOM" id="CLU_054162_0_0_9"/>
<dbReference type="STRING" id="697281.Mahau_1340"/>
<dbReference type="GO" id="GO:0006779">
    <property type="term" value="P:porphyrin-containing compound biosynthetic process"/>
    <property type="evidence" value="ECO:0007669"/>
    <property type="project" value="InterPro"/>
</dbReference>
<dbReference type="AlphaFoldDB" id="F3ZX77"/>
<sequence length="339" mass="38998">MDSKERVIRTLKFKNPDKIPVDLWTLPATYLKYGKAFEDMLSRHERDIVSFDGPFDLSHDQKTYQPGRFTDGWGSEWMVLQAGMVGEVKKAVFAGTGAEALRAYAPPVEAFKVQWAEYMPRLDAKIKEARGKGKFIIGGWISLFERMQFLRGPENLYRDLGLQDEEIYIIKDIVMEFFREYLKAWLNADVDAIAFGDDWGSQRALLISPNIWRSFFKPLYKELFDMIKDKGKYIFFHSDGYIMDLCPEFIEMGVSAVNSQLWCMGVENVAERFAGKITFWGEISRQDILPHGTPEDIRKTAEKMKKYLFVNGGGLIGQSEVGKDVPLENIEAVLTCWNE</sequence>
<dbReference type="PANTHER" id="PTHR47099:SF1">
    <property type="entry name" value="METHYLCOBAMIDE:COM METHYLTRANSFERASE MTBA"/>
    <property type="match status" value="1"/>
</dbReference>
<dbReference type="Pfam" id="PF01208">
    <property type="entry name" value="URO-D"/>
    <property type="match status" value="1"/>
</dbReference>
<name>F3ZX77_MAHA5</name>
<dbReference type="Gene3D" id="3.20.20.210">
    <property type="match status" value="1"/>
</dbReference>
<dbReference type="PANTHER" id="PTHR47099">
    <property type="entry name" value="METHYLCOBAMIDE:COM METHYLTRANSFERASE MTBA"/>
    <property type="match status" value="1"/>
</dbReference>
<dbReference type="GO" id="GO:0004853">
    <property type="term" value="F:uroporphyrinogen decarboxylase activity"/>
    <property type="evidence" value="ECO:0007669"/>
    <property type="project" value="InterPro"/>
</dbReference>
<reference evidence="2 3" key="2">
    <citation type="journal article" date="2011" name="Stand. Genomic Sci.">
        <title>Complete genome sequence of Mahella australiensis type strain (50-1 BON).</title>
        <authorList>
            <person name="Sikorski J."/>
            <person name="Teshima H."/>
            <person name="Nolan M."/>
            <person name="Lucas S."/>
            <person name="Hammon N."/>
            <person name="Deshpande S."/>
            <person name="Cheng J.F."/>
            <person name="Pitluck S."/>
            <person name="Liolios K."/>
            <person name="Pagani I."/>
            <person name="Ivanova N."/>
            <person name="Huntemann M."/>
            <person name="Mavromatis K."/>
            <person name="Ovchinikova G."/>
            <person name="Pati A."/>
            <person name="Tapia R."/>
            <person name="Han C."/>
            <person name="Goodwin L."/>
            <person name="Chen A."/>
            <person name="Palaniappan K."/>
            <person name="Land M."/>
            <person name="Hauser L."/>
            <person name="Ngatchou-Djao O.D."/>
            <person name="Rohde M."/>
            <person name="Pukall R."/>
            <person name="Spring S."/>
            <person name="Abt B."/>
            <person name="Goker M."/>
            <person name="Detter J.C."/>
            <person name="Woyke T."/>
            <person name="Bristow J."/>
            <person name="Markowitz V."/>
            <person name="Hugenholtz P."/>
            <person name="Eisen J.A."/>
            <person name="Kyrpides N.C."/>
            <person name="Klenk H.P."/>
            <person name="Lapidus A."/>
        </authorList>
    </citation>
    <scope>NUCLEOTIDE SEQUENCE [LARGE SCALE GENOMIC DNA]</scope>
    <source>
        <strain evidence="3">DSM 15567 / CIP 107919 / 50-1 BON</strain>
    </source>
</reference>
<dbReference type="InterPro" id="IPR052024">
    <property type="entry name" value="Methanogen_methyltrans"/>
</dbReference>
<reference evidence="3" key="1">
    <citation type="submission" date="2010-11" db="EMBL/GenBank/DDBJ databases">
        <title>The complete genome of Mahella australiensis DSM 15567.</title>
        <authorList>
            <consortium name="US DOE Joint Genome Institute (JGI-PGF)"/>
            <person name="Lucas S."/>
            <person name="Copeland A."/>
            <person name="Lapidus A."/>
            <person name="Bruce D."/>
            <person name="Goodwin L."/>
            <person name="Pitluck S."/>
            <person name="Kyrpides N."/>
            <person name="Mavromatis K."/>
            <person name="Pagani I."/>
            <person name="Ivanova N."/>
            <person name="Teshima H."/>
            <person name="Brettin T."/>
            <person name="Detter J.C."/>
            <person name="Han C."/>
            <person name="Tapia R."/>
            <person name="Land M."/>
            <person name="Hauser L."/>
            <person name="Markowitz V."/>
            <person name="Cheng J.-F."/>
            <person name="Hugenholtz P."/>
            <person name="Woyke T."/>
            <person name="Wu D."/>
            <person name="Spring S."/>
            <person name="Pukall R."/>
            <person name="Steenblock K."/>
            <person name="Schneider S."/>
            <person name="Klenk H.-P."/>
            <person name="Eisen J.A."/>
        </authorList>
    </citation>
    <scope>NUCLEOTIDE SEQUENCE [LARGE SCALE GENOMIC DNA]</scope>
    <source>
        <strain evidence="3">DSM 15567 / CIP 107919 / 50-1 BON</strain>
    </source>
</reference>
<keyword evidence="3" id="KW-1185">Reference proteome</keyword>
<evidence type="ECO:0000313" key="3">
    <source>
        <dbReference type="Proteomes" id="UP000008457"/>
    </source>
</evidence>
<dbReference type="OrthoDB" id="9813603at2"/>
<dbReference type="EMBL" id="CP002360">
    <property type="protein sequence ID" value="AEE96534.1"/>
    <property type="molecule type" value="Genomic_DNA"/>
</dbReference>
<dbReference type="eggNOG" id="COG0407">
    <property type="taxonomic scope" value="Bacteria"/>
</dbReference>
<dbReference type="InterPro" id="IPR000257">
    <property type="entry name" value="Uroporphyrinogen_deCOase"/>
</dbReference>
<dbReference type="Proteomes" id="UP000008457">
    <property type="component" value="Chromosome"/>
</dbReference>
<proteinExistence type="predicted"/>
<accession>F3ZX77</accession>
<dbReference type="KEGG" id="mas:Mahau_1340"/>
<dbReference type="InterPro" id="IPR038071">
    <property type="entry name" value="UROD/MetE-like_sf"/>
</dbReference>
<feature type="domain" description="Uroporphyrinogen decarboxylase (URO-D)" evidence="1">
    <location>
        <begin position="128"/>
        <end position="336"/>
    </location>
</feature>
<organism evidence="2 3">
    <name type="scientific">Mahella australiensis (strain DSM 15567 / CIP 107919 / 50-1 BON)</name>
    <dbReference type="NCBI Taxonomy" id="697281"/>
    <lineage>
        <taxon>Bacteria</taxon>
        <taxon>Bacillati</taxon>
        <taxon>Bacillota</taxon>
        <taxon>Clostridia</taxon>
        <taxon>Thermoanaerobacterales</taxon>
        <taxon>Thermoanaerobacterales Family IV. Incertae Sedis</taxon>
        <taxon>Mahella</taxon>
    </lineage>
</organism>
<evidence type="ECO:0000259" key="1">
    <source>
        <dbReference type="Pfam" id="PF01208"/>
    </source>
</evidence>
<protein>
    <recommendedName>
        <fullName evidence="1">Uroporphyrinogen decarboxylase (URO-D) domain-containing protein</fullName>
    </recommendedName>
</protein>
<gene>
    <name evidence="2" type="ordered locus">Mahau_1340</name>
</gene>
<evidence type="ECO:0000313" key="2">
    <source>
        <dbReference type="EMBL" id="AEE96534.1"/>
    </source>
</evidence>